<organism evidence="3 4">
    <name type="scientific">Pseudozyma hubeiensis (strain SY62)</name>
    <name type="common">Yeast</name>
    <dbReference type="NCBI Taxonomy" id="1305764"/>
    <lineage>
        <taxon>Eukaryota</taxon>
        <taxon>Fungi</taxon>
        <taxon>Dikarya</taxon>
        <taxon>Basidiomycota</taxon>
        <taxon>Ustilaginomycotina</taxon>
        <taxon>Ustilaginomycetes</taxon>
        <taxon>Ustilaginales</taxon>
        <taxon>Ustilaginaceae</taxon>
        <taxon>Pseudozyma</taxon>
    </lineage>
</organism>
<dbReference type="RefSeq" id="XP_012189422.1">
    <property type="nucleotide sequence ID" value="XM_012334032.1"/>
</dbReference>
<dbReference type="PANTHER" id="PTHR12111:SF2">
    <property type="entry name" value="SPLICING FACTOR YJU2B-RELATED"/>
    <property type="match status" value="1"/>
</dbReference>
<sequence length="294" mass="33529">MQGFNMGRYRPPTADPRTTPFNATHPLGARARRLHTHGILVVRFEIPFNVFCLSCSTHLSQGLRFNAEKQQAGEYLSTKIWSFAVKCPSCSGRIEIRTDPKNAQYVVESGARKQQQDWDPEEYGGFAVYDSKKGEEIEPKDAFDRLDKEKAETRLAEQRQKRVQELQHVAERRGSDPYAANSRLRSDFRKDKRKRVGQLEKDIQLKERIGWRDDTMLAEELTPTLTPTAAHREKALWNQASTSRRKLRSKSENPAERLKASLVAATLKKKDPFWKEIAATKGAEGDASKASKRA</sequence>
<dbReference type="PANTHER" id="PTHR12111">
    <property type="entry name" value="SPLICING FACTOR YJU2"/>
    <property type="match status" value="1"/>
</dbReference>
<dbReference type="GO" id="GO:0005684">
    <property type="term" value="C:U2-type spliceosomal complex"/>
    <property type="evidence" value="ECO:0007669"/>
    <property type="project" value="TreeGrafter"/>
</dbReference>
<dbReference type="AlphaFoldDB" id="R9PCQ9"/>
<dbReference type="GO" id="GO:0071014">
    <property type="term" value="C:post-mRNA release spliceosomal complex"/>
    <property type="evidence" value="ECO:0007669"/>
    <property type="project" value="TreeGrafter"/>
</dbReference>
<name>R9PCQ9_PSEHS</name>
<gene>
    <name evidence="3" type="ORF">PHSY_003412</name>
</gene>
<dbReference type="eggNOG" id="KOG2990">
    <property type="taxonomic scope" value="Eukaryota"/>
</dbReference>
<feature type="region of interest" description="Disordered" evidence="2">
    <location>
        <begin position="224"/>
        <end position="257"/>
    </location>
</feature>
<reference evidence="4" key="1">
    <citation type="journal article" date="2013" name="Genome Announc.">
        <title>Draft genome sequence of the basidiomycetous yeast-like fungus Pseudozyma hubeiensis SY62, which produces an abundant amount of the biosurfactant mannosylerythritol lipids.</title>
        <authorList>
            <person name="Konishi M."/>
            <person name="Hatada Y."/>
            <person name="Horiuchi J."/>
        </authorList>
    </citation>
    <scope>NUCLEOTIDE SEQUENCE [LARGE SCALE GENOMIC DNA]</scope>
    <source>
        <strain evidence="4">SY62</strain>
    </source>
</reference>
<dbReference type="STRING" id="1305764.R9PCQ9"/>
<keyword evidence="4" id="KW-1185">Reference proteome</keyword>
<evidence type="ECO:0000256" key="1">
    <source>
        <dbReference type="ARBA" id="ARBA00005595"/>
    </source>
</evidence>
<dbReference type="Pfam" id="PF04502">
    <property type="entry name" value="Saf4_Yju2"/>
    <property type="match status" value="1"/>
</dbReference>
<dbReference type="Proteomes" id="UP000014071">
    <property type="component" value="Unassembled WGS sequence"/>
</dbReference>
<dbReference type="HOGENOM" id="CLU_050402_0_1_1"/>
<dbReference type="EMBL" id="DF238798">
    <property type="protein sequence ID" value="GAC95835.1"/>
    <property type="molecule type" value="Genomic_DNA"/>
</dbReference>
<dbReference type="GO" id="GO:0000398">
    <property type="term" value="P:mRNA splicing, via spliceosome"/>
    <property type="evidence" value="ECO:0007669"/>
    <property type="project" value="InterPro"/>
</dbReference>
<comment type="similarity">
    <text evidence="1">Belongs to the CWC16 family.</text>
</comment>
<evidence type="ECO:0000313" key="3">
    <source>
        <dbReference type="EMBL" id="GAC95835.1"/>
    </source>
</evidence>
<evidence type="ECO:0000313" key="4">
    <source>
        <dbReference type="Proteomes" id="UP000014071"/>
    </source>
</evidence>
<proteinExistence type="inferred from homology"/>
<dbReference type="OrthoDB" id="360327at2759"/>
<evidence type="ECO:0000256" key="2">
    <source>
        <dbReference type="SAM" id="MobiDB-lite"/>
    </source>
</evidence>
<feature type="region of interest" description="Disordered" evidence="2">
    <location>
        <begin position="1"/>
        <end position="20"/>
    </location>
</feature>
<protein>
    <submittedName>
        <fullName evidence="3">Uncharacterized protein</fullName>
    </submittedName>
</protein>
<dbReference type="InterPro" id="IPR007590">
    <property type="entry name" value="Saf4/Yju2"/>
</dbReference>
<accession>R9PCQ9</accession>
<dbReference type="GeneID" id="24108701"/>